<dbReference type="KEGG" id="rga:RGR602_CH00570"/>
<name>A0A0B4WZH1_9HYPH</name>
<dbReference type="Proteomes" id="UP000031368">
    <property type="component" value="Chromosome"/>
</dbReference>
<gene>
    <name evidence="1" type="ORF">RGR602_CH00570</name>
</gene>
<protein>
    <submittedName>
        <fullName evidence="1">Uncharacterized protein</fullName>
    </submittedName>
</protein>
<dbReference type="HOGENOM" id="CLU_2882817_0_0_5"/>
<accession>A0A0B4WZH1</accession>
<reference evidence="1 2" key="1">
    <citation type="submission" date="2013-11" db="EMBL/GenBank/DDBJ databases">
        <title>Complete genome sequence of Rhizobium gallicum bv. gallicum R602.</title>
        <authorList>
            <person name="Bustos P."/>
            <person name="Santamaria R.I."/>
            <person name="Lozano L."/>
            <person name="Acosta J.L."/>
            <person name="Ormeno-Orrillo E."/>
            <person name="Rogel M.A."/>
            <person name="Romero D."/>
            <person name="Cevallos M.A."/>
            <person name="Martinez-Romero E."/>
            <person name="Gonzalez V."/>
        </authorList>
    </citation>
    <scope>NUCLEOTIDE SEQUENCE [LARGE SCALE GENOMIC DNA]</scope>
    <source>
        <strain evidence="1 2">R602</strain>
    </source>
</reference>
<evidence type="ECO:0000313" key="1">
    <source>
        <dbReference type="EMBL" id="AJD39935.1"/>
    </source>
</evidence>
<sequence>MVASVIVSAPQVQPEHWDVQDLHPLQQQRAKPNQQNAIDAMRTLLLSPSSLPKRNFFAHQNAR</sequence>
<dbReference type="AlphaFoldDB" id="A0A0B4WZH1"/>
<dbReference type="EMBL" id="CP006877">
    <property type="protein sequence ID" value="AJD39935.1"/>
    <property type="molecule type" value="Genomic_DNA"/>
</dbReference>
<keyword evidence="2" id="KW-1185">Reference proteome</keyword>
<evidence type="ECO:0000313" key="2">
    <source>
        <dbReference type="Proteomes" id="UP000031368"/>
    </source>
</evidence>
<proteinExistence type="predicted"/>
<organism evidence="1 2">
    <name type="scientific">Rhizobium gallicum bv. gallicum R602sp</name>
    <dbReference type="NCBI Taxonomy" id="1041138"/>
    <lineage>
        <taxon>Bacteria</taxon>
        <taxon>Pseudomonadati</taxon>
        <taxon>Pseudomonadota</taxon>
        <taxon>Alphaproteobacteria</taxon>
        <taxon>Hyphomicrobiales</taxon>
        <taxon>Rhizobiaceae</taxon>
        <taxon>Rhizobium/Agrobacterium group</taxon>
        <taxon>Rhizobium</taxon>
    </lineage>
</organism>